<feature type="transmembrane region" description="Helical" evidence="1">
    <location>
        <begin position="29"/>
        <end position="48"/>
    </location>
</feature>
<accession>A0A3F3A4J6</accession>
<feature type="transmembrane region" description="Helical" evidence="1">
    <location>
        <begin position="54"/>
        <end position="70"/>
    </location>
</feature>
<keyword evidence="1" id="KW-0472">Membrane</keyword>
<proteinExistence type="predicted"/>
<dbReference type="AlphaFoldDB" id="A0A3F3A4J6"/>
<evidence type="ECO:0008006" key="4">
    <source>
        <dbReference type="Google" id="ProtNLM"/>
    </source>
</evidence>
<sequence length="185" mass="22284">MIFNYTLTEEILFNFHKKYIVDSIQSKKYFFKTLMELAFIYLIMYIFVWNELNISIIIGFTGSSIIFSLFRKKFYLIYFKKNIFKSIYSYSNLKYLFTETLIKFNNIGIIIETPMNKKIIKWKYIINLYIIDNNVIIKSFSDYNIFIPSSAIDSKEKLEKLIGLFKENIVECPKYKYPKSMHLIL</sequence>
<dbReference type="EMBL" id="CP001083">
    <property type="protein sequence ID" value="ACQ52019.1"/>
    <property type="molecule type" value="Genomic_DNA"/>
</dbReference>
<dbReference type="RefSeq" id="WP_012720549.1">
    <property type="nucleotide sequence ID" value="NC_012658.1"/>
</dbReference>
<evidence type="ECO:0000256" key="1">
    <source>
        <dbReference type="SAM" id="Phobius"/>
    </source>
</evidence>
<evidence type="ECO:0000313" key="2">
    <source>
        <dbReference type="EMBL" id="ACQ52019.1"/>
    </source>
</evidence>
<keyword evidence="1" id="KW-0812">Transmembrane</keyword>
<evidence type="ECO:0000313" key="3">
    <source>
        <dbReference type="Proteomes" id="UP000002333"/>
    </source>
</evidence>
<dbReference type="KEGG" id="cbi:CLJ_B0655"/>
<reference evidence="2 3" key="1">
    <citation type="journal article" date="2007" name="PLoS ONE">
        <title>Analysis of the neurotoxin complex genes in Clostridium botulinum A1-A4 and B1 strains: BoNT/A3, /Ba4 and /B1 clusters are located within plasmids.</title>
        <authorList>
            <person name="Smith T.J."/>
            <person name="Hill K.K."/>
            <person name="Foley B.T."/>
            <person name="Detter J.C."/>
            <person name="Munk A.C."/>
            <person name="Bruce D.C."/>
            <person name="Doggett N.A."/>
            <person name="Smith L.A."/>
            <person name="Marks J.D."/>
            <person name="Xie G."/>
            <person name="Brettin T.S."/>
        </authorList>
    </citation>
    <scope>NUCLEOTIDE SEQUENCE [LARGE SCALE GENOMIC DNA]</scope>
    <source>
        <strain evidence="3">657 / Type Ba4</strain>
    </source>
</reference>
<protein>
    <recommendedName>
        <fullName evidence="4">YcxB family protein</fullName>
    </recommendedName>
</protein>
<name>A0A3F3A4J6_CLOB6</name>
<reference evidence="3" key="2">
    <citation type="submission" date="2008-05" db="EMBL/GenBank/DDBJ databases">
        <title>Genome sequence of Clostridium botulinum Ba4 strain 657.</title>
        <authorList>
            <person name="Shrivastava S."/>
            <person name="Brown J.L."/>
            <person name="Bruce D."/>
            <person name="Detter C."/>
            <person name="Munk C."/>
            <person name="Smith L.A."/>
            <person name="Smith T.J."/>
            <person name="Sutton G."/>
            <person name="Brettin T.S."/>
        </authorList>
    </citation>
    <scope>NUCLEOTIDE SEQUENCE [LARGE SCALE GENOMIC DNA]</scope>
    <source>
        <strain evidence="3">657 / Type Ba4</strain>
    </source>
</reference>
<keyword evidence="1" id="KW-1133">Transmembrane helix</keyword>
<organism evidence="2 3">
    <name type="scientific">Clostridium botulinum (strain 657 / Type Ba4)</name>
    <dbReference type="NCBI Taxonomy" id="515621"/>
    <lineage>
        <taxon>Bacteria</taxon>
        <taxon>Bacillati</taxon>
        <taxon>Bacillota</taxon>
        <taxon>Clostridia</taxon>
        <taxon>Eubacteriales</taxon>
        <taxon>Clostridiaceae</taxon>
        <taxon>Clostridium</taxon>
    </lineage>
</organism>
<dbReference type="Proteomes" id="UP000002333">
    <property type="component" value="Chromosome"/>
</dbReference>
<gene>
    <name evidence="2" type="ordered locus">CLJ_B0655</name>
</gene>